<gene>
    <name evidence="5" type="ORF">Prubr_60220</name>
</gene>
<reference evidence="5" key="1">
    <citation type="submission" date="2020-08" db="EMBL/GenBank/DDBJ databases">
        <title>Whole genome shotgun sequence of Polymorphospora rubra NBRC 101157.</title>
        <authorList>
            <person name="Komaki H."/>
            <person name="Tamura T."/>
        </authorList>
    </citation>
    <scope>NUCLEOTIDE SEQUENCE</scope>
    <source>
        <strain evidence="5">NBRC 101157</strain>
    </source>
</reference>
<keyword evidence="2" id="KW-0238">DNA-binding</keyword>
<keyword evidence="6" id="KW-1185">Reference proteome</keyword>
<evidence type="ECO:0000256" key="3">
    <source>
        <dbReference type="ARBA" id="ARBA00023163"/>
    </source>
</evidence>
<organism evidence="5 6">
    <name type="scientific">Polymorphospora rubra</name>
    <dbReference type="NCBI Taxonomy" id="338584"/>
    <lineage>
        <taxon>Bacteria</taxon>
        <taxon>Bacillati</taxon>
        <taxon>Actinomycetota</taxon>
        <taxon>Actinomycetes</taxon>
        <taxon>Micromonosporales</taxon>
        <taxon>Micromonosporaceae</taxon>
        <taxon>Polymorphospora</taxon>
    </lineage>
</organism>
<dbReference type="Proteomes" id="UP000680866">
    <property type="component" value="Chromosome"/>
</dbReference>
<dbReference type="KEGG" id="pry:Prubr_60220"/>
<dbReference type="InterPro" id="IPR051011">
    <property type="entry name" value="Metal_resp_trans_reg"/>
</dbReference>
<dbReference type="InterPro" id="IPR011991">
    <property type="entry name" value="ArsR-like_HTH"/>
</dbReference>
<dbReference type="RefSeq" id="WP_212818152.1">
    <property type="nucleotide sequence ID" value="NZ_AP023359.1"/>
</dbReference>
<sequence length="328" mass="35120">MLRIHFTVADLNRTRVATAPDPLWELALSMHQLRRRGSPPLLAGWKSDLADRLRPDTTLRREVALALALNPPTGYFPDFLTPAEAAGGFEAGLQALLATPRHRLRAEIALLDTAAHRLDPDALRVGDGDPGALRVLGRALRRYHDVAVAPVWDRIRASFDADRALRARTVLDGGAVALLNGLHPAVRFTDGVLEIANYRATRDLYLDGRGLVLVPSFFKAASRPMALVDPDLPPVLVYPVERSARIATEVGRTSLAALLGRTRAAVLELAADNPSTGAVAGRLGISAPAASEHLTVLRDAGLVVSTRHGNTVRHTLAPLGRTLIGGGS</sequence>
<evidence type="ECO:0000256" key="2">
    <source>
        <dbReference type="ARBA" id="ARBA00023125"/>
    </source>
</evidence>
<dbReference type="PRINTS" id="PR00778">
    <property type="entry name" value="HTHARSR"/>
</dbReference>
<name>A0A810N5H6_9ACTN</name>
<dbReference type="AlphaFoldDB" id="A0A810N5H6"/>
<feature type="domain" description="HTH arsR-type" evidence="4">
    <location>
        <begin position="253"/>
        <end position="328"/>
    </location>
</feature>
<dbReference type="GO" id="GO:0003677">
    <property type="term" value="F:DNA binding"/>
    <property type="evidence" value="ECO:0007669"/>
    <property type="project" value="UniProtKB-KW"/>
</dbReference>
<evidence type="ECO:0000256" key="1">
    <source>
        <dbReference type="ARBA" id="ARBA00023015"/>
    </source>
</evidence>
<evidence type="ECO:0000313" key="5">
    <source>
        <dbReference type="EMBL" id="BCJ69001.1"/>
    </source>
</evidence>
<dbReference type="CDD" id="cd00090">
    <property type="entry name" value="HTH_ARSR"/>
    <property type="match status" value="1"/>
</dbReference>
<accession>A0A810N5H6</accession>
<dbReference type="InterPro" id="IPR036388">
    <property type="entry name" value="WH-like_DNA-bd_sf"/>
</dbReference>
<dbReference type="InterPro" id="IPR036390">
    <property type="entry name" value="WH_DNA-bd_sf"/>
</dbReference>
<dbReference type="SMART" id="SM00418">
    <property type="entry name" value="HTH_ARSR"/>
    <property type="match status" value="1"/>
</dbReference>
<dbReference type="Gene3D" id="1.10.10.10">
    <property type="entry name" value="Winged helix-like DNA-binding domain superfamily/Winged helix DNA-binding domain"/>
    <property type="match status" value="1"/>
</dbReference>
<keyword evidence="1" id="KW-0805">Transcription regulation</keyword>
<evidence type="ECO:0000313" key="6">
    <source>
        <dbReference type="Proteomes" id="UP000680866"/>
    </source>
</evidence>
<dbReference type="SUPFAM" id="SSF46785">
    <property type="entry name" value="Winged helix' DNA-binding domain"/>
    <property type="match status" value="1"/>
</dbReference>
<dbReference type="PANTHER" id="PTHR43132">
    <property type="entry name" value="ARSENICAL RESISTANCE OPERON REPRESSOR ARSR-RELATED"/>
    <property type="match status" value="1"/>
</dbReference>
<evidence type="ECO:0000259" key="4">
    <source>
        <dbReference type="SMART" id="SM00418"/>
    </source>
</evidence>
<keyword evidence="3" id="KW-0804">Transcription</keyword>
<dbReference type="EMBL" id="AP023359">
    <property type="protein sequence ID" value="BCJ69001.1"/>
    <property type="molecule type" value="Genomic_DNA"/>
</dbReference>
<proteinExistence type="predicted"/>
<dbReference type="GO" id="GO:0003700">
    <property type="term" value="F:DNA-binding transcription factor activity"/>
    <property type="evidence" value="ECO:0007669"/>
    <property type="project" value="InterPro"/>
</dbReference>
<protein>
    <submittedName>
        <fullName evidence="5">Transcriptional regulator</fullName>
    </submittedName>
</protein>
<dbReference type="InterPro" id="IPR001845">
    <property type="entry name" value="HTH_ArsR_DNA-bd_dom"/>
</dbReference>
<dbReference type="PANTHER" id="PTHR43132:SF8">
    <property type="entry name" value="HTH-TYPE TRANSCRIPTIONAL REGULATOR KMTR"/>
    <property type="match status" value="1"/>
</dbReference>